<feature type="coiled-coil region" evidence="1">
    <location>
        <begin position="28"/>
        <end position="76"/>
    </location>
</feature>
<protein>
    <submittedName>
        <fullName evidence="2">Uncharacterized protein</fullName>
    </submittedName>
</protein>
<gene>
    <name evidence="2" type="ORF">GCM10017635_10720</name>
</gene>
<proteinExistence type="predicted"/>
<evidence type="ECO:0000313" key="3">
    <source>
        <dbReference type="Proteomes" id="UP001143349"/>
    </source>
</evidence>
<name>A0AAD3RT82_9RHOB</name>
<reference evidence="2" key="1">
    <citation type="journal article" date="2014" name="Int. J. Syst. Evol. Microbiol.">
        <title>Complete genome sequence of Corynebacterium casei LMG S-19264T (=DSM 44701T), isolated from a smear-ripened cheese.</title>
        <authorList>
            <consortium name="US DOE Joint Genome Institute (JGI-PGF)"/>
            <person name="Walter F."/>
            <person name="Albersmeier A."/>
            <person name="Kalinowski J."/>
            <person name="Ruckert C."/>
        </authorList>
    </citation>
    <scope>NUCLEOTIDE SEQUENCE</scope>
    <source>
        <strain evidence="2">VKM B-2222</strain>
    </source>
</reference>
<dbReference type="EMBL" id="BSFH01000018">
    <property type="protein sequence ID" value="GLK63602.1"/>
    <property type="molecule type" value="Genomic_DNA"/>
</dbReference>
<keyword evidence="3" id="KW-1185">Reference proteome</keyword>
<dbReference type="AlphaFoldDB" id="A0AAD3RT82"/>
<organism evidence="2 3">
    <name type="scientific">Paracoccus kondratievae</name>
    <dbReference type="NCBI Taxonomy" id="135740"/>
    <lineage>
        <taxon>Bacteria</taxon>
        <taxon>Pseudomonadati</taxon>
        <taxon>Pseudomonadota</taxon>
        <taxon>Alphaproteobacteria</taxon>
        <taxon>Rhodobacterales</taxon>
        <taxon>Paracoccaceae</taxon>
        <taxon>Paracoccus</taxon>
    </lineage>
</organism>
<evidence type="ECO:0000256" key="1">
    <source>
        <dbReference type="SAM" id="Coils"/>
    </source>
</evidence>
<accession>A0AAD3RT82</accession>
<dbReference type="Proteomes" id="UP001143349">
    <property type="component" value="Unassembled WGS sequence"/>
</dbReference>
<dbReference type="RefSeq" id="WP_271179376.1">
    <property type="nucleotide sequence ID" value="NZ_BSFH01000018.1"/>
</dbReference>
<comment type="caution">
    <text evidence="2">The sequence shown here is derived from an EMBL/GenBank/DDBJ whole genome shotgun (WGS) entry which is preliminary data.</text>
</comment>
<evidence type="ECO:0000313" key="2">
    <source>
        <dbReference type="EMBL" id="GLK63602.1"/>
    </source>
</evidence>
<reference evidence="2" key="2">
    <citation type="submission" date="2023-01" db="EMBL/GenBank/DDBJ databases">
        <authorList>
            <person name="Sun Q."/>
            <person name="Evtushenko L."/>
        </authorList>
    </citation>
    <scope>NUCLEOTIDE SEQUENCE</scope>
    <source>
        <strain evidence="2">VKM B-2222</strain>
    </source>
</reference>
<sequence length="138" mass="15436">MSDDLIERLRNFTEEDAYAMPWTFGAVVREAADELARLRAEVERLRGQAEINNKMVKKTANDVVRYKTRAERAEAALSDERAHADAMAGALAEATDDLDAWVSHRDDLIRSGYDVDYSAAVSKRGGEALAQHRARRQG</sequence>
<keyword evidence="1" id="KW-0175">Coiled coil</keyword>